<dbReference type="GO" id="GO:0016989">
    <property type="term" value="F:sigma factor antagonist activity"/>
    <property type="evidence" value="ECO:0007669"/>
    <property type="project" value="InterPro"/>
</dbReference>
<proteinExistence type="predicted"/>
<sequence>MNNQNREDLMAFMEGELGPLQANRMAARLQSERSLRDAWENQYRISFLLQNDRRGAQWASSGFADRIAAQIADEPAILAPRLSGTRRVSPSFWMKAGSVAAVLAVSVTLVGLLPRHTLSDGQTVSVQGNHLTQTALSNSAQGTREVFHLRPVDDFNVQPAGPDLMIQQDIKRLWIPGQSNYLPVSASAVYGHVGGGLQNTVYSSTAGISNISIDRSAGGYP</sequence>
<keyword evidence="1" id="KW-0812">Transmembrane</keyword>
<feature type="domain" description="Anti sigma-E protein RseA N-terminal" evidence="2">
    <location>
        <begin position="6"/>
        <end position="93"/>
    </location>
</feature>
<dbReference type="OrthoDB" id="5296552at2"/>
<dbReference type="InParanoid" id="A0A2I1DJE3"/>
<comment type="caution">
    <text evidence="3">The sequence shown here is derived from an EMBL/GenBank/DDBJ whole genome shotgun (WGS) entry which is preliminary data.</text>
</comment>
<organism evidence="3 4">
    <name type="scientific">Acidithiobacillus marinus</name>
    <dbReference type="NCBI Taxonomy" id="187490"/>
    <lineage>
        <taxon>Bacteria</taxon>
        <taxon>Pseudomonadati</taxon>
        <taxon>Pseudomonadota</taxon>
        <taxon>Acidithiobacillia</taxon>
        <taxon>Acidithiobacillales</taxon>
        <taxon>Acidithiobacillaceae</taxon>
        <taxon>Acidithiobacillus</taxon>
    </lineage>
</organism>
<evidence type="ECO:0000256" key="1">
    <source>
        <dbReference type="SAM" id="Phobius"/>
    </source>
</evidence>
<feature type="transmembrane region" description="Helical" evidence="1">
    <location>
        <begin position="92"/>
        <end position="113"/>
    </location>
</feature>
<dbReference type="Gene3D" id="1.10.10.880">
    <property type="entry name" value="Anti sigma-E protein RseA, N-terminal domain"/>
    <property type="match status" value="1"/>
</dbReference>
<dbReference type="InterPro" id="IPR005572">
    <property type="entry name" value="Anti-sigma_E_RseA_N"/>
</dbReference>
<evidence type="ECO:0000313" key="3">
    <source>
        <dbReference type="EMBL" id="PKY09992.1"/>
    </source>
</evidence>
<gene>
    <name evidence="3" type="ORF">B1757_11935</name>
</gene>
<dbReference type="InterPro" id="IPR036147">
    <property type="entry name" value="Anti-sigma_E_RseA_N_sf"/>
</dbReference>
<keyword evidence="4" id="KW-1185">Reference proteome</keyword>
<keyword evidence="1" id="KW-0472">Membrane</keyword>
<dbReference type="EMBL" id="MXAV01000044">
    <property type="protein sequence ID" value="PKY09992.1"/>
    <property type="molecule type" value="Genomic_DNA"/>
</dbReference>
<dbReference type="Pfam" id="PF03872">
    <property type="entry name" value="RseA_N"/>
    <property type="match status" value="1"/>
</dbReference>
<dbReference type="Proteomes" id="UP000234329">
    <property type="component" value="Unassembled WGS sequence"/>
</dbReference>
<evidence type="ECO:0000259" key="2">
    <source>
        <dbReference type="Pfam" id="PF03872"/>
    </source>
</evidence>
<keyword evidence="1" id="KW-1133">Transmembrane helix</keyword>
<name>A0A2I1DJE3_9PROT</name>
<accession>A0A2I1DJE3</accession>
<reference evidence="3 4" key="1">
    <citation type="submission" date="2017-03" db="EMBL/GenBank/DDBJ databases">
        <title>Draft genime sequence of the acidophilic sulfur-oxidizing bacterium Acidithiobacillus sp. SH, isolated from seawater.</title>
        <authorList>
            <person name="Sharmin S."/>
            <person name="Tokuhisa M."/>
            <person name="Kanao T."/>
            <person name="Kamimura K."/>
        </authorList>
    </citation>
    <scope>NUCLEOTIDE SEQUENCE [LARGE SCALE GENOMIC DNA]</scope>
    <source>
        <strain evidence="3 4">SH</strain>
    </source>
</reference>
<dbReference type="CDD" id="cd16328">
    <property type="entry name" value="RseA_N"/>
    <property type="match status" value="1"/>
</dbReference>
<protein>
    <recommendedName>
        <fullName evidence="2">Anti sigma-E protein RseA N-terminal domain-containing protein</fullName>
    </recommendedName>
</protein>
<dbReference type="AlphaFoldDB" id="A0A2I1DJE3"/>
<evidence type="ECO:0000313" key="4">
    <source>
        <dbReference type="Proteomes" id="UP000234329"/>
    </source>
</evidence>
<dbReference type="RefSeq" id="WP_101538521.1">
    <property type="nucleotide sequence ID" value="NZ_MXAV01000044.1"/>
</dbReference>